<dbReference type="GO" id="GO:0003964">
    <property type="term" value="F:RNA-directed DNA polymerase activity"/>
    <property type="evidence" value="ECO:0007669"/>
    <property type="project" value="UniProtKB-KW"/>
</dbReference>
<evidence type="ECO:0000256" key="2">
    <source>
        <dbReference type="ARBA" id="ARBA00022695"/>
    </source>
</evidence>
<dbReference type="GO" id="GO:0003723">
    <property type="term" value="F:RNA binding"/>
    <property type="evidence" value="ECO:0007669"/>
    <property type="project" value="InterPro"/>
</dbReference>
<proteinExistence type="predicted"/>
<evidence type="ECO:0000256" key="1">
    <source>
        <dbReference type="ARBA" id="ARBA00022679"/>
    </source>
</evidence>
<dbReference type="AlphaFoldDB" id="A0A4R9LS02"/>
<dbReference type="EMBL" id="RQHV01000050">
    <property type="protein sequence ID" value="TGN09656.1"/>
    <property type="molecule type" value="Genomic_DNA"/>
</dbReference>
<keyword evidence="1" id="KW-0808">Transferase</keyword>
<reference evidence="6" key="1">
    <citation type="journal article" date="2019" name="PLoS Negl. Trop. Dis.">
        <title>Revisiting the worldwide diversity of Leptospira species in the environment.</title>
        <authorList>
            <person name="Vincent A.T."/>
            <person name="Schiettekatte O."/>
            <person name="Bourhy P."/>
            <person name="Veyrier F.J."/>
            <person name="Picardeau M."/>
        </authorList>
    </citation>
    <scope>NUCLEOTIDE SEQUENCE [LARGE SCALE GENOMIC DNA]</scope>
    <source>
        <strain evidence="6">201400974</strain>
    </source>
</reference>
<evidence type="ECO:0000313" key="7">
    <source>
        <dbReference type="Proteomes" id="UP000298264"/>
    </source>
</evidence>
<keyword evidence="2" id="KW-0548">Nucleotidyltransferase</keyword>
<keyword evidence="7" id="KW-1185">Reference proteome</keyword>
<dbReference type="Proteomes" id="UP000298264">
    <property type="component" value="Unassembled WGS sequence"/>
</dbReference>
<accession>A0A4R9LS02</accession>
<evidence type="ECO:0000256" key="3">
    <source>
        <dbReference type="ARBA" id="ARBA00022723"/>
    </source>
</evidence>
<dbReference type="InterPro" id="IPR000123">
    <property type="entry name" value="Reverse_transcriptase_msDNA"/>
</dbReference>
<organism evidence="6 7">
    <name type="scientific">Leptospira ilyithenensis</name>
    <dbReference type="NCBI Taxonomy" id="2484901"/>
    <lineage>
        <taxon>Bacteria</taxon>
        <taxon>Pseudomonadati</taxon>
        <taxon>Spirochaetota</taxon>
        <taxon>Spirochaetia</taxon>
        <taxon>Leptospirales</taxon>
        <taxon>Leptospiraceae</taxon>
        <taxon>Leptospira</taxon>
    </lineage>
</organism>
<evidence type="ECO:0000256" key="5">
    <source>
        <dbReference type="ARBA" id="ARBA00022918"/>
    </source>
</evidence>
<dbReference type="GO" id="GO:0046872">
    <property type="term" value="F:metal ion binding"/>
    <property type="evidence" value="ECO:0007669"/>
    <property type="project" value="UniProtKB-KW"/>
</dbReference>
<dbReference type="OrthoDB" id="9780724at2"/>
<keyword evidence="4" id="KW-0460">Magnesium</keyword>
<comment type="caution">
    <text evidence="6">The sequence shown here is derived from an EMBL/GenBank/DDBJ whole genome shotgun (WGS) entry which is preliminary data.</text>
</comment>
<protein>
    <submittedName>
        <fullName evidence="6">Uncharacterized protein</fullName>
    </submittedName>
</protein>
<sequence>MTLSKKLSKEISIVIRNLRLEKSGGLRWIYIPNPQLNSLQYWIQKNILATRTPHFASQAYTKGNSVKKNASIHCNSEWMVKIDIKNFFESISELKLYKVFLNLGYSKLVSFCLARICTVQIKRKT</sequence>
<gene>
    <name evidence="6" type="ORF">EHS11_11215</name>
</gene>
<evidence type="ECO:0000256" key="4">
    <source>
        <dbReference type="ARBA" id="ARBA00022842"/>
    </source>
</evidence>
<evidence type="ECO:0000313" key="6">
    <source>
        <dbReference type="EMBL" id="TGN09656.1"/>
    </source>
</evidence>
<dbReference type="PRINTS" id="PR00866">
    <property type="entry name" value="RNADNAPOLMS"/>
</dbReference>
<keyword evidence="3" id="KW-0479">Metal-binding</keyword>
<name>A0A4R9LS02_9LEPT</name>
<keyword evidence="5" id="KW-0695">RNA-directed DNA polymerase</keyword>